<feature type="chain" id="PRO_5032615843" description="Salivary secreted peptide" evidence="2">
    <location>
        <begin position="23"/>
        <end position="97"/>
    </location>
</feature>
<accession>A0A835GTX9</accession>
<keyword evidence="4" id="KW-1185">Reference proteome</keyword>
<evidence type="ECO:0000256" key="1">
    <source>
        <dbReference type="SAM" id="MobiDB-lite"/>
    </source>
</evidence>
<evidence type="ECO:0000256" key="2">
    <source>
        <dbReference type="SAM" id="SignalP"/>
    </source>
</evidence>
<keyword evidence="2" id="KW-0732">Signal</keyword>
<dbReference type="Proteomes" id="UP000648187">
    <property type="component" value="Unassembled WGS sequence"/>
</dbReference>
<evidence type="ECO:0000313" key="4">
    <source>
        <dbReference type="Proteomes" id="UP000648187"/>
    </source>
</evidence>
<feature type="compositionally biased region" description="Low complexity" evidence="1">
    <location>
        <begin position="42"/>
        <end position="56"/>
    </location>
</feature>
<organism evidence="3 4">
    <name type="scientific">Spodoptera exigua</name>
    <name type="common">Beet armyworm</name>
    <name type="synonym">Noctua fulgens</name>
    <dbReference type="NCBI Taxonomy" id="7107"/>
    <lineage>
        <taxon>Eukaryota</taxon>
        <taxon>Metazoa</taxon>
        <taxon>Ecdysozoa</taxon>
        <taxon>Arthropoda</taxon>
        <taxon>Hexapoda</taxon>
        <taxon>Insecta</taxon>
        <taxon>Pterygota</taxon>
        <taxon>Neoptera</taxon>
        <taxon>Endopterygota</taxon>
        <taxon>Lepidoptera</taxon>
        <taxon>Glossata</taxon>
        <taxon>Ditrysia</taxon>
        <taxon>Noctuoidea</taxon>
        <taxon>Noctuidae</taxon>
        <taxon>Amphipyrinae</taxon>
        <taxon>Spodoptera</taxon>
    </lineage>
</organism>
<gene>
    <name evidence="3" type="ORF">HW555_000182</name>
</gene>
<feature type="region of interest" description="Disordered" evidence="1">
    <location>
        <begin position="25"/>
        <end position="57"/>
    </location>
</feature>
<evidence type="ECO:0000313" key="3">
    <source>
        <dbReference type="EMBL" id="KAF9424881.1"/>
    </source>
</evidence>
<comment type="caution">
    <text evidence="3">The sequence shown here is derived from an EMBL/GenBank/DDBJ whole genome shotgun (WGS) entry which is preliminary data.</text>
</comment>
<protein>
    <recommendedName>
        <fullName evidence="5">Salivary secreted peptide</fullName>
    </recommendedName>
</protein>
<name>A0A835GTX9_SPOEX</name>
<reference evidence="3" key="1">
    <citation type="submission" date="2020-08" db="EMBL/GenBank/DDBJ databases">
        <title>Spodoptera exigua strain:BAW_Kor-Di-RS1 Genome sequencing and assembly.</title>
        <authorList>
            <person name="Kim J."/>
            <person name="Nam H.Y."/>
            <person name="Kwon M."/>
            <person name="Choi J.H."/>
            <person name="Cho S.R."/>
            <person name="Kim G.-H."/>
        </authorList>
    </citation>
    <scope>NUCLEOTIDE SEQUENCE</scope>
    <source>
        <strain evidence="3">BAW_Kor-Di-RS1</strain>
        <tissue evidence="3">Whole-body</tissue>
    </source>
</reference>
<dbReference type="EMBL" id="JACKWZ010000001">
    <property type="protein sequence ID" value="KAF9424881.1"/>
    <property type="molecule type" value="Genomic_DNA"/>
</dbReference>
<evidence type="ECO:0008006" key="5">
    <source>
        <dbReference type="Google" id="ProtNLM"/>
    </source>
</evidence>
<sequence length="97" mass="10640">MSFKVNRLSAFFFVCLIGSIHSARIKRDDGDESTAPSEPATSESPQPGSSSSTRSPLDVSSIFENLGQIFPGNNNSPNWIQDASAWFNNWPNWFGGQ</sequence>
<dbReference type="AlphaFoldDB" id="A0A835GTX9"/>
<feature type="signal peptide" evidence="2">
    <location>
        <begin position="1"/>
        <end position="22"/>
    </location>
</feature>
<proteinExistence type="predicted"/>